<accession>A0A2A9DP56</accession>
<sequence>MRGRAKVHFSKPAISLDQQVQKIRGRGLRAQKDELTAAIKRIGYYRLSGYMWWFYEDSDSHLILPGTTLDQVISLYEFDSTLRTLIMRLSEPIEVWLRSALANALAHHYGPMGYQDKTKFHNQEAHLRDLGELDKRLRDRHQEFFIKAFYKKYADTRPPIWMVTELMSIGLLSKFYNNIKQEKIRKDIAKRLDIHQSVLASFLQVFTVFRNAAAHHSRVWNRQTSLTMSAIRNPPHLLSEAIEDADRSSLYYLLAVAAFIVHHIDPHNNVVSDLRDHFLSAEDDWLDDMDVPIDFQSSKLWNP</sequence>
<dbReference type="OrthoDB" id="5363652at2"/>
<dbReference type="AlphaFoldDB" id="A0A2A9DP56"/>
<dbReference type="InterPro" id="IPR011664">
    <property type="entry name" value="Abi_system_AbiD/AbiF-like"/>
</dbReference>
<gene>
    <name evidence="1" type="ORF">ATK06_0775</name>
</gene>
<proteinExistence type="predicted"/>
<evidence type="ECO:0000313" key="2">
    <source>
        <dbReference type="Proteomes" id="UP000221653"/>
    </source>
</evidence>
<dbReference type="Pfam" id="PF07751">
    <property type="entry name" value="Abi_2"/>
    <property type="match status" value="1"/>
</dbReference>
<keyword evidence="2" id="KW-1185">Reference proteome</keyword>
<dbReference type="EMBL" id="PDJF01000001">
    <property type="protein sequence ID" value="PFG27699.1"/>
    <property type="molecule type" value="Genomic_DNA"/>
</dbReference>
<dbReference type="Proteomes" id="UP000221653">
    <property type="component" value="Unassembled WGS sequence"/>
</dbReference>
<comment type="caution">
    <text evidence="1">The sequence shown here is derived from an EMBL/GenBank/DDBJ whole genome shotgun (WGS) entry which is preliminary data.</text>
</comment>
<evidence type="ECO:0000313" key="1">
    <source>
        <dbReference type="EMBL" id="PFG27699.1"/>
    </source>
</evidence>
<protein>
    <submittedName>
        <fullName evidence="1">Abortive infection bacteriophage resistance protein</fullName>
    </submittedName>
</protein>
<dbReference type="RefSeq" id="WP_098388865.1">
    <property type="nucleotide sequence ID" value="NZ_LS483464.1"/>
</dbReference>
<name>A0A2A9DP56_9CORY</name>
<reference evidence="1 2" key="1">
    <citation type="submission" date="2017-10" db="EMBL/GenBank/DDBJ databases">
        <title>Sequencing the genomes of 1000 actinobacteria strains.</title>
        <authorList>
            <person name="Klenk H.-P."/>
        </authorList>
    </citation>
    <scope>NUCLEOTIDE SEQUENCE [LARGE SCALE GENOMIC DNA]</scope>
    <source>
        <strain evidence="1 2">DSM 20688</strain>
    </source>
</reference>
<organism evidence="1 2">
    <name type="scientific">Corynebacterium renale</name>
    <dbReference type="NCBI Taxonomy" id="1724"/>
    <lineage>
        <taxon>Bacteria</taxon>
        <taxon>Bacillati</taxon>
        <taxon>Actinomycetota</taxon>
        <taxon>Actinomycetes</taxon>
        <taxon>Mycobacteriales</taxon>
        <taxon>Corynebacteriaceae</taxon>
        <taxon>Corynebacterium</taxon>
    </lineage>
</organism>